<feature type="domain" description="Ice-binding protein C-terminal" evidence="2">
    <location>
        <begin position="169"/>
        <end position="192"/>
    </location>
</feature>
<keyword evidence="4" id="KW-1185">Reference proteome</keyword>
<reference evidence="3" key="1">
    <citation type="submission" date="2022-10" db="EMBL/GenBank/DDBJ databases">
        <title>Complete genome sequence of Schlegelella aquatica LMG 23380.</title>
        <authorList>
            <person name="Musilova J."/>
            <person name="Kourilova X."/>
            <person name="Bezdicek M."/>
            <person name="Hermankova K."/>
            <person name="Obruca S."/>
            <person name="Sedlar K."/>
        </authorList>
    </citation>
    <scope>NUCLEOTIDE SEQUENCE</scope>
    <source>
        <strain evidence="3">LMG 23380</strain>
    </source>
</reference>
<feature type="chain" id="PRO_5045465460" evidence="1">
    <location>
        <begin position="24"/>
        <end position="197"/>
    </location>
</feature>
<accession>A0ABY6MRC7</accession>
<evidence type="ECO:0000259" key="2">
    <source>
        <dbReference type="Pfam" id="PF07589"/>
    </source>
</evidence>
<name>A0ABY6MRC7_9BURK</name>
<dbReference type="NCBIfam" id="TIGR02595">
    <property type="entry name" value="PEP_CTERM"/>
    <property type="match status" value="1"/>
</dbReference>
<dbReference type="RefSeq" id="WP_264892117.1">
    <property type="nucleotide sequence ID" value="NZ_CP110257.1"/>
</dbReference>
<keyword evidence="1" id="KW-0732">Signal</keyword>
<dbReference type="EMBL" id="CP110257">
    <property type="protein sequence ID" value="UZD54543.1"/>
    <property type="molecule type" value="Genomic_DNA"/>
</dbReference>
<organism evidence="3 4">
    <name type="scientific">Caldimonas aquatica</name>
    <dbReference type="NCBI Taxonomy" id="376175"/>
    <lineage>
        <taxon>Bacteria</taxon>
        <taxon>Pseudomonadati</taxon>
        <taxon>Pseudomonadota</taxon>
        <taxon>Betaproteobacteria</taxon>
        <taxon>Burkholderiales</taxon>
        <taxon>Sphaerotilaceae</taxon>
        <taxon>Caldimonas</taxon>
    </lineage>
</organism>
<dbReference type="InterPro" id="IPR013424">
    <property type="entry name" value="Ice-binding_C"/>
</dbReference>
<protein>
    <submittedName>
        <fullName evidence="3">PEP-CTERM sorting domain-containing protein</fullName>
    </submittedName>
</protein>
<dbReference type="Pfam" id="PF07589">
    <property type="entry name" value="PEP-CTERM"/>
    <property type="match status" value="1"/>
</dbReference>
<evidence type="ECO:0000256" key="1">
    <source>
        <dbReference type="SAM" id="SignalP"/>
    </source>
</evidence>
<sequence length="197" mass="20512">MRRSLLATAAAAVLATAASTAAAASYSYSFTQLLDGTTIAPVASLTIEDVAGGARFTLVGEFDEWGSSAFLGGLEFNGPEGTVEGLSGNAMRMEPTYGSHTNASYTFTWEVRFPVSNAPGSDRFLNGDSASWTILGDGIHAGSFAGTALVHLQGLGPNGEDSLKVTTMIPEPSTYALLLAGLAGTGLWVRRRQRLSE</sequence>
<evidence type="ECO:0000313" key="4">
    <source>
        <dbReference type="Proteomes" id="UP001163266"/>
    </source>
</evidence>
<dbReference type="Proteomes" id="UP001163266">
    <property type="component" value="Chromosome"/>
</dbReference>
<gene>
    <name evidence="3" type="ORF">OMP39_12875</name>
</gene>
<proteinExistence type="predicted"/>
<feature type="signal peptide" evidence="1">
    <location>
        <begin position="1"/>
        <end position="23"/>
    </location>
</feature>
<evidence type="ECO:0000313" key="3">
    <source>
        <dbReference type="EMBL" id="UZD54543.1"/>
    </source>
</evidence>